<dbReference type="Gene3D" id="1.10.287.470">
    <property type="entry name" value="Helix hairpin bin"/>
    <property type="match status" value="1"/>
</dbReference>
<evidence type="ECO:0000313" key="5">
    <source>
        <dbReference type="Proteomes" id="UP000810292"/>
    </source>
</evidence>
<proteinExistence type="inferred from homology"/>
<dbReference type="PANTHER" id="PTHR30469">
    <property type="entry name" value="MULTIDRUG RESISTANCE PROTEIN MDTA"/>
    <property type="match status" value="1"/>
</dbReference>
<dbReference type="PANTHER" id="PTHR30469:SF15">
    <property type="entry name" value="HLYD FAMILY OF SECRETION PROTEINS"/>
    <property type="match status" value="1"/>
</dbReference>
<comment type="similarity">
    <text evidence="1">Belongs to the membrane fusion protein (MFP) (TC 8.A.1) family.</text>
</comment>
<gene>
    <name evidence="4" type="ORF">IAA72_05690</name>
</gene>
<keyword evidence="2" id="KW-0175">Coiled coil</keyword>
<dbReference type="EMBL" id="JADIMF010000086">
    <property type="protein sequence ID" value="MBO8469257.1"/>
    <property type="molecule type" value="Genomic_DNA"/>
</dbReference>
<dbReference type="NCBIfam" id="TIGR01730">
    <property type="entry name" value="RND_mfp"/>
    <property type="match status" value="1"/>
</dbReference>
<dbReference type="InterPro" id="IPR006143">
    <property type="entry name" value="RND_pump_MFP"/>
</dbReference>
<sequence>MRKRSVVILLIIIVLVIGGVLAFYFFGGRKAEALPATPQMRTTTAEERTYTRVIDISGYVEPYDEEELKFRSTGAVTGVYVDEGDSVRKGDLLASIDNTKQTASLQQIRNEIEQAELSGSQRELELLRLQEISAEADLEYTSLRATFDGEVASVDVSVEDYFEAGDSVMTIVDRSKLKATVEIDEIDMPYVYEGQKAFLVFEAYPQMTVEAVVDYIPMLGRYTDQGIGVVDAELLIENPPEGIIPGFTFEGTLEAESETTMLLIPYSAVERGWGGSRSVTVLEDDGSTRRVDVRIEYLGEGLAEVLEGDIKPGDKIVMRSRN</sequence>
<reference evidence="4" key="1">
    <citation type="submission" date="2020-10" db="EMBL/GenBank/DDBJ databases">
        <authorList>
            <person name="Gilroy R."/>
        </authorList>
    </citation>
    <scope>NUCLEOTIDE SEQUENCE</scope>
    <source>
        <strain evidence="4">14700</strain>
    </source>
</reference>
<evidence type="ECO:0000313" key="4">
    <source>
        <dbReference type="EMBL" id="MBO8469257.1"/>
    </source>
</evidence>
<comment type="caution">
    <text evidence="4">The sequence shown here is derived from an EMBL/GenBank/DDBJ whole genome shotgun (WGS) entry which is preliminary data.</text>
</comment>
<dbReference type="Gene3D" id="2.40.50.100">
    <property type="match status" value="1"/>
</dbReference>
<accession>A0A9D9IBB8</accession>
<evidence type="ECO:0000259" key="3">
    <source>
        <dbReference type="Pfam" id="PF25973"/>
    </source>
</evidence>
<evidence type="ECO:0000256" key="1">
    <source>
        <dbReference type="ARBA" id="ARBA00009477"/>
    </source>
</evidence>
<organism evidence="4 5">
    <name type="scientific">Candidatus Ornithospirochaeta stercoravium</name>
    <dbReference type="NCBI Taxonomy" id="2840897"/>
    <lineage>
        <taxon>Bacteria</taxon>
        <taxon>Pseudomonadati</taxon>
        <taxon>Spirochaetota</taxon>
        <taxon>Spirochaetia</taxon>
        <taxon>Spirochaetales</taxon>
        <taxon>Spirochaetaceae</taxon>
        <taxon>Spirochaetaceae incertae sedis</taxon>
        <taxon>Candidatus Ornithospirochaeta</taxon>
    </lineage>
</organism>
<dbReference type="InterPro" id="IPR058647">
    <property type="entry name" value="BSH_CzcB-like"/>
</dbReference>
<dbReference type="Pfam" id="PF25973">
    <property type="entry name" value="BSH_CzcB"/>
    <property type="match status" value="1"/>
</dbReference>
<feature type="domain" description="CzcB-like barrel-sandwich hybrid" evidence="3">
    <location>
        <begin position="71"/>
        <end position="173"/>
    </location>
</feature>
<feature type="coiled-coil region" evidence="2">
    <location>
        <begin position="98"/>
        <end position="130"/>
    </location>
</feature>
<name>A0A9D9IBB8_9SPIO</name>
<dbReference type="SUPFAM" id="SSF111369">
    <property type="entry name" value="HlyD-like secretion proteins"/>
    <property type="match status" value="1"/>
</dbReference>
<reference evidence="4" key="2">
    <citation type="journal article" date="2021" name="PeerJ">
        <title>Extensive microbial diversity within the chicken gut microbiome revealed by metagenomics and culture.</title>
        <authorList>
            <person name="Gilroy R."/>
            <person name="Ravi A."/>
            <person name="Getino M."/>
            <person name="Pursley I."/>
            <person name="Horton D.L."/>
            <person name="Alikhan N.F."/>
            <person name="Baker D."/>
            <person name="Gharbi K."/>
            <person name="Hall N."/>
            <person name="Watson M."/>
            <person name="Adriaenssens E.M."/>
            <person name="Foster-Nyarko E."/>
            <person name="Jarju S."/>
            <person name="Secka A."/>
            <person name="Antonio M."/>
            <person name="Oren A."/>
            <person name="Chaudhuri R.R."/>
            <person name="La Ragione R."/>
            <person name="Hildebrand F."/>
            <person name="Pallen M.J."/>
        </authorList>
    </citation>
    <scope>NUCLEOTIDE SEQUENCE</scope>
    <source>
        <strain evidence="4">14700</strain>
    </source>
</reference>
<dbReference type="GO" id="GO:0015562">
    <property type="term" value="F:efflux transmembrane transporter activity"/>
    <property type="evidence" value="ECO:0007669"/>
    <property type="project" value="TreeGrafter"/>
</dbReference>
<dbReference type="Gene3D" id="2.40.30.170">
    <property type="match status" value="1"/>
</dbReference>
<evidence type="ECO:0000256" key="2">
    <source>
        <dbReference type="SAM" id="Coils"/>
    </source>
</evidence>
<dbReference type="AlphaFoldDB" id="A0A9D9IBB8"/>
<dbReference type="GO" id="GO:1990281">
    <property type="term" value="C:efflux pump complex"/>
    <property type="evidence" value="ECO:0007669"/>
    <property type="project" value="TreeGrafter"/>
</dbReference>
<dbReference type="Gene3D" id="2.40.420.20">
    <property type="match status" value="1"/>
</dbReference>
<dbReference type="Proteomes" id="UP000810292">
    <property type="component" value="Unassembled WGS sequence"/>
</dbReference>
<protein>
    <submittedName>
        <fullName evidence="4">Efflux RND transporter periplasmic adaptor subunit</fullName>
    </submittedName>
</protein>